<proteinExistence type="predicted"/>
<dbReference type="AlphaFoldDB" id="A0A2V3PR94"/>
<keyword evidence="3" id="KW-1185">Reference proteome</keyword>
<evidence type="ECO:0000256" key="1">
    <source>
        <dbReference type="SAM" id="MobiDB-lite"/>
    </source>
</evidence>
<organism evidence="2 3">
    <name type="scientific">Dysgonomonas alginatilytica</name>
    <dbReference type="NCBI Taxonomy" id="1605892"/>
    <lineage>
        <taxon>Bacteria</taxon>
        <taxon>Pseudomonadati</taxon>
        <taxon>Bacteroidota</taxon>
        <taxon>Bacteroidia</taxon>
        <taxon>Bacteroidales</taxon>
        <taxon>Dysgonomonadaceae</taxon>
        <taxon>Dysgonomonas</taxon>
    </lineage>
</organism>
<comment type="caution">
    <text evidence="2">The sequence shown here is derived from an EMBL/GenBank/DDBJ whole genome shotgun (WGS) entry which is preliminary data.</text>
</comment>
<evidence type="ECO:0000313" key="2">
    <source>
        <dbReference type="EMBL" id="PXV66907.1"/>
    </source>
</evidence>
<accession>A0A2V3PR94</accession>
<dbReference type="EMBL" id="QICL01000004">
    <property type="protein sequence ID" value="PXV66907.1"/>
    <property type="molecule type" value="Genomic_DNA"/>
</dbReference>
<gene>
    <name evidence="2" type="ORF">CLV62_104168</name>
</gene>
<sequence>MAIKGVEHTKNGIPVRCEYCLHNQGENQQFGYMWHCSHLQHCVIFGLRYCKAHKEGKGNFELDNPKYQEWKKQNNTHQS</sequence>
<reference evidence="2 3" key="1">
    <citation type="submission" date="2018-03" db="EMBL/GenBank/DDBJ databases">
        <title>Genomic Encyclopedia of Archaeal and Bacterial Type Strains, Phase II (KMG-II): from individual species to whole genera.</title>
        <authorList>
            <person name="Goeker M."/>
        </authorList>
    </citation>
    <scope>NUCLEOTIDE SEQUENCE [LARGE SCALE GENOMIC DNA]</scope>
    <source>
        <strain evidence="2 3">DSM 100214</strain>
    </source>
</reference>
<feature type="region of interest" description="Disordered" evidence="1">
    <location>
        <begin position="59"/>
        <end position="79"/>
    </location>
</feature>
<evidence type="ECO:0000313" key="3">
    <source>
        <dbReference type="Proteomes" id="UP000247973"/>
    </source>
</evidence>
<feature type="compositionally biased region" description="Basic and acidic residues" evidence="1">
    <location>
        <begin position="59"/>
        <end position="72"/>
    </location>
</feature>
<name>A0A2V3PR94_9BACT</name>
<dbReference type="RefSeq" id="WP_110309863.1">
    <property type="nucleotide sequence ID" value="NZ_QICL01000004.1"/>
</dbReference>
<dbReference type="OrthoDB" id="999139at2"/>
<dbReference type="Proteomes" id="UP000247973">
    <property type="component" value="Unassembled WGS sequence"/>
</dbReference>
<protein>
    <submittedName>
        <fullName evidence="2">Uncharacterized protein</fullName>
    </submittedName>
</protein>